<dbReference type="InterPro" id="IPR002347">
    <property type="entry name" value="SDR_fam"/>
</dbReference>
<dbReference type="Gene3D" id="3.40.50.720">
    <property type="entry name" value="NAD(P)-binding Rossmann-like Domain"/>
    <property type="match status" value="1"/>
</dbReference>
<dbReference type="InterPro" id="IPR002938">
    <property type="entry name" value="FAD-bd"/>
</dbReference>
<dbReference type="InterPro" id="IPR036188">
    <property type="entry name" value="FAD/NAD-bd_sf"/>
</dbReference>
<dbReference type="PRINTS" id="PR00081">
    <property type="entry name" value="GDHRDH"/>
</dbReference>
<name>A0A3M2L9D3_9NOCA</name>
<keyword evidence="2" id="KW-0560">Oxidoreductase</keyword>
<comment type="caution">
    <text evidence="5">The sequence shown here is derived from an EMBL/GenBank/DDBJ whole genome shotgun (WGS) entry which is preliminary data.</text>
</comment>
<sequence length="654" mass="68829">MPGPHATGTDVIVVGAGPAGLLLAGDLAAGGVRVTVLEQLIAPMTESRASTLHTRTMRLLADRGVLDRLGPLPDGGPGHFGGLRLDLTAAAPADPFAGQWKCPQTRLEAVLAERAAQAGALLLRGRRVTELVDTGDLVRVTAVDPHRHRHTFTAAYLVGCDGERSTVRDLAGFEFAGRSATKEMLRADVAGIDVPARRFERLPHGLATAARWPDGSTRVMVHVYGATPRDRTEPSFAEIAAAWAAVTGEAIGHGTPLWRNAFDNTNRQVTEYRRGRVLLAGDAAHRQMPVGGQALNLGLRDAADLGGRLVARILRNVDGLDGYHRARHRDGARTLSDIAAQTVLLLGGPEVEPVRELFAELLEFDSVRAHLARTIAGLGTEDHPPAGPGTGGTPSTEESDIMGSSKTALVTGSSRGIGRAIAQRLAAQGALVAVHYAGNADAARETVESIENDGGRAFSVQAELGAPGGVHQLFLGLEQGLKERTGDTRLDILVNNAGTTTPDGVTPEDVTPEDFDRLFAVNAKAPFFIVQRALPLLPIGGRIVNISSGLTRFANPDQAAYAMTKGAIEQLTLHFARYLAPRGITVNSVAPGITNNGSALFDIPEAVEQMAQLSAFKRVGEAGDVADVVAFLATDEARWITGSFVDATGGTLLG</sequence>
<accession>A0A3M2L9D3</accession>
<dbReference type="SUPFAM" id="SSF51905">
    <property type="entry name" value="FAD/NAD(P)-binding domain"/>
    <property type="match status" value="1"/>
</dbReference>
<dbReference type="Proteomes" id="UP000279275">
    <property type="component" value="Unassembled WGS sequence"/>
</dbReference>
<evidence type="ECO:0000256" key="1">
    <source>
        <dbReference type="ARBA" id="ARBA00006484"/>
    </source>
</evidence>
<dbReference type="PANTHER" id="PTHR43639:SF1">
    <property type="entry name" value="SHORT-CHAIN DEHYDROGENASE_REDUCTASE FAMILY PROTEIN"/>
    <property type="match status" value="1"/>
</dbReference>
<evidence type="ECO:0000256" key="3">
    <source>
        <dbReference type="SAM" id="MobiDB-lite"/>
    </source>
</evidence>
<organism evidence="5 6">
    <name type="scientific">Nocardia stercoris</name>
    <dbReference type="NCBI Taxonomy" id="2483361"/>
    <lineage>
        <taxon>Bacteria</taxon>
        <taxon>Bacillati</taxon>
        <taxon>Actinomycetota</taxon>
        <taxon>Actinomycetes</taxon>
        <taxon>Mycobacteriales</taxon>
        <taxon>Nocardiaceae</taxon>
        <taxon>Nocardia</taxon>
    </lineage>
</organism>
<dbReference type="AlphaFoldDB" id="A0A3M2L9D3"/>
<dbReference type="PANTHER" id="PTHR43639">
    <property type="entry name" value="OXIDOREDUCTASE, SHORT-CHAIN DEHYDROGENASE/REDUCTASE FAMILY (AFU_ORTHOLOGUE AFUA_5G02870)"/>
    <property type="match status" value="1"/>
</dbReference>
<feature type="region of interest" description="Disordered" evidence="3">
    <location>
        <begin position="378"/>
        <end position="401"/>
    </location>
</feature>
<dbReference type="PRINTS" id="PR00080">
    <property type="entry name" value="SDRFAMILY"/>
</dbReference>
<dbReference type="EMBL" id="RFFH01000007">
    <property type="protein sequence ID" value="RMI31178.1"/>
    <property type="molecule type" value="Genomic_DNA"/>
</dbReference>
<feature type="domain" description="FAD-binding" evidence="4">
    <location>
        <begin position="9"/>
        <end position="333"/>
    </location>
</feature>
<dbReference type="Pfam" id="PF13561">
    <property type="entry name" value="adh_short_C2"/>
    <property type="match status" value="1"/>
</dbReference>
<evidence type="ECO:0000313" key="6">
    <source>
        <dbReference type="Proteomes" id="UP000279275"/>
    </source>
</evidence>
<dbReference type="FunFam" id="3.40.50.720:FF:000084">
    <property type="entry name" value="Short-chain dehydrogenase reductase"/>
    <property type="match status" value="1"/>
</dbReference>
<dbReference type="InterPro" id="IPR036291">
    <property type="entry name" value="NAD(P)-bd_dom_sf"/>
</dbReference>
<evidence type="ECO:0000256" key="2">
    <source>
        <dbReference type="ARBA" id="ARBA00023002"/>
    </source>
</evidence>
<proteinExistence type="inferred from homology"/>
<dbReference type="Pfam" id="PF01494">
    <property type="entry name" value="FAD_binding_3"/>
    <property type="match status" value="1"/>
</dbReference>
<dbReference type="InterPro" id="IPR020904">
    <property type="entry name" value="Sc_DH/Rdtase_CS"/>
</dbReference>
<dbReference type="RefSeq" id="WP_122189129.1">
    <property type="nucleotide sequence ID" value="NZ_RFFH01000007.1"/>
</dbReference>
<gene>
    <name evidence="5" type="ORF">EBN03_17490</name>
</gene>
<dbReference type="GO" id="GO:0071949">
    <property type="term" value="F:FAD binding"/>
    <property type="evidence" value="ECO:0007669"/>
    <property type="project" value="InterPro"/>
</dbReference>
<reference evidence="5 6" key="1">
    <citation type="submission" date="2018-10" db="EMBL/GenBank/DDBJ databases">
        <title>Isolation from cow dung.</title>
        <authorList>
            <person name="Ling L."/>
        </authorList>
    </citation>
    <scope>NUCLEOTIDE SEQUENCE [LARGE SCALE GENOMIC DNA]</scope>
    <source>
        <strain evidence="5 6">NEAU-LL90</strain>
    </source>
</reference>
<dbReference type="PROSITE" id="PS00061">
    <property type="entry name" value="ADH_SHORT"/>
    <property type="match status" value="1"/>
</dbReference>
<dbReference type="SUPFAM" id="SSF51735">
    <property type="entry name" value="NAD(P)-binding Rossmann-fold domains"/>
    <property type="match status" value="1"/>
</dbReference>
<comment type="similarity">
    <text evidence="1">Belongs to the short-chain dehydrogenases/reductases (SDR) family.</text>
</comment>
<protein>
    <submittedName>
        <fullName evidence="5">SDR family oxidoreductase</fullName>
    </submittedName>
</protein>
<dbReference type="Gene3D" id="3.50.50.60">
    <property type="entry name" value="FAD/NAD(P)-binding domain"/>
    <property type="match status" value="1"/>
</dbReference>
<dbReference type="GO" id="GO:0016491">
    <property type="term" value="F:oxidoreductase activity"/>
    <property type="evidence" value="ECO:0007669"/>
    <property type="project" value="UniProtKB-KW"/>
</dbReference>
<keyword evidence="6" id="KW-1185">Reference proteome</keyword>
<evidence type="ECO:0000313" key="5">
    <source>
        <dbReference type="EMBL" id="RMI31178.1"/>
    </source>
</evidence>
<evidence type="ECO:0000259" key="4">
    <source>
        <dbReference type="Pfam" id="PF01494"/>
    </source>
</evidence>
<dbReference type="OrthoDB" id="9803333at2"/>
<dbReference type="Gene3D" id="3.30.70.2450">
    <property type="match status" value="1"/>
</dbReference>